<evidence type="ECO:0000256" key="4">
    <source>
        <dbReference type="ARBA" id="ARBA00022679"/>
    </source>
</evidence>
<dbReference type="PROSITE" id="PS51480">
    <property type="entry name" value="DHAL"/>
    <property type="match status" value="1"/>
</dbReference>
<feature type="domain" description="DhaL" evidence="13">
    <location>
        <begin position="381"/>
        <end position="577"/>
    </location>
</feature>
<protein>
    <recommendedName>
        <fullName evidence="17">Dihydroxyacetone kinase</fullName>
    </recommendedName>
</protein>
<evidence type="ECO:0008006" key="17">
    <source>
        <dbReference type="Google" id="ProtNLM"/>
    </source>
</evidence>
<dbReference type="GO" id="GO:0005524">
    <property type="term" value="F:ATP binding"/>
    <property type="evidence" value="ECO:0007669"/>
    <property type="project" value="UniProtKB-KW"/>
</dbReference>
<evidence type="ECO:0000259" key="13">
    <source>
        <dbReference type="PROSITE" id="PS51480"/>
    </source>
</evidence>
<evidence type="ECO:0000256" key="6">
    <source>
        <dbReference type="ARBA" id="ARBA00022777"/>
    </source>
</evidence>
<name>A0A1E3PW34_LIPST</name>
<evidence type="ECO:0000256" key="8">
    <source>
        <dbReference type="ARBA" id="ARBA00022840"/>
    </source>
</evidence>
<dbReference type="GO" id="GO:0061610">
    <property type="term" value="P:glycerol to glycerone phosphate metabolic process"/>
    <property type="evidence" value="ECO:0007669"/>
    <property type="project" value="UniProtKB-ARBA"/>
</dbReference>
<comment type="function">
    <text evidence="1">Catalyzes both the phosphorylation of dihydroxyacetone and of glyceraldehyde.</text>
</comment>
<dbReference type="InterPro" id="IPR004007">
    <property type="entry name" value="DhaL_dom"/>
</dbReference>
<feature type="active site" description="Tele-hemiaminal-histidine intermediate" evidence="11">
    <location>
        <position position="223"/>
    </location>
</feature>
<feature type="binding site" evidence="12">
    <location>
        <position position="111"/>
    </location>
    <ligand>
        <name>substrate</name>
    </ligand>
</feature>
<dbReference type="STRING" id="675824.A0A1E3PW34"/>
<dbReference type="PROSITE" id="PS51481">
    <property type="entry name" value="DHAK"/>
    <property type="match status" value="1"/>
</dbReference>
<dbReference type="Gene3D" id="3.30.1180.20">
    <property type="entry name" value="Dihydroxyacetone kinase, domain 2"/>
    <property type="match status" value="1"/>
</dbReference>
<evidence type="ECO:0000256" key="9">
    <source>
        <dbReference type="ARBA" id="ARBA00047974"/>
    </source>
</evidence>
<keyword evidence="5" id="KW-0547">Nucleotide-binding</keyword>
<comment type="similarity">
    <text evidence="3">Belongs to the dihydroxyacetone kinase (DAK) family.</text>
</comment>
<dbReference type="GO" id="GO:0005829">
    <property type="term" value="C:cytosol"/>
    <property type="evidence" value="ECO:0007669"/>
    <property type="project" value="TreeGrafter"/>
</dbReference>
<dbReference type="SUPFAM" id="SSF101473">
    <property type="entry name" value="DhaL-like"/>
    <property type="match status" value="1"/>
</dbReference>
<dbReference type="OrthoDB" id="1724672at2759"/>
<evidence type="ECO:0000256" key="1">
    <source>
        <dbReference type="ARBA" id="ARBA00003264"/>
    </source>
</evidence>
<keyword evidence="7" id="KW-0319">Glycerol metabolism</keyword>
<evidence type="ECO:0000256" key="11">
    <source>
        <dbReference type="PIRSR" id="PIRSR612734-1"/>
    </source>
</evidence>
<feature type="binding site" evidence="12">
    <location>
        <begin position="55"/>
        <end position="58"/>
    </location>
    <ligand>
        <name>substrate</name>
    </ligand>
</feature>
<dbReference type="Pfam" id="PF02733">
    <property type="entry name" value="Dak1"/>
    <property type="match status" value="1"/>
</dbReference>
<dbReference type="Proteomes" id="UP000094385">
    <property type="component" value="Unassembled WGS sequence"/>
</dbReference>
<evidence type="ECO:0000259" key="14">
    <source>
        <dbReference type="PROSITE" id="PS51481"/>
    </source>
</evidence>
<reference evidence="15 16" key="1">
    <citation type="journal article" date="2016" name="Proc. Natl. Acad. Sci. U.S.A.">
        <title>Comparative genomics of biotechnologically important yeasts.</title>
        <authorList>
            <person name="Riley R."/>
            <person name="Haridas S."/>
            <person name="Wolfe K.H."/>
            <person name="Lopes M.R."/>
            <person name="Hittinger C.T."/>
            <person name="Goeker M."/>
            <person name="Salamov A.A."/>
            <person name="Wisecaver J.H."/>
            <person name="Long T.M."/>
            <person name="Calvey C.H."/>
            <person name="Aerts A.L."/>
            <person name="Barry K.W."/>
            <person name="Choi C."/>
            <person name="Clum A."/>
            <person name="Coughlan A.Y."/>
            <person name="Deshpande S."/>
            <person name="Douglass A.P."/>
            <person name="Hanson S.J."/>
            <person name="Klenk H.-P."/>
            <person name="LaButti K.M."/>
            <person name="Lapidus A."/>
            <person name="Lindquist E.A."/>
            <person name="Lipzen A.M."/>
            <person name="Meier-Kolthoff J.P."/>
            <person name="Ohm R.A."/>
            <person name="Otillar R.P."/>
            <person name="Pangilinan J.L."/>
            <person name="Peng Y."/>
            <person name="Rokas A."/>
            <person name="Rosa C.A."/>
            <person name="Scheuner C."/>
            <person name="Sibirny A.A."/>
            <person name="Slot J.C."/>
            <person name="Stielow J.B."/>
            <person name="Sun H."/>
            <person name="Kurtzman C.P."/>
            <person name="Blackwell M."/>
            <person name="Grigoriev I.V."/>
            <person name="Jeffries T.W."/>
        </authorList>
    </citation>
    <scope>NUCLEOTIDE SEQUENCE [LARGE SCALE GENOMIC DNA]</scope>
    <source>
        <strain evidence="15 16">NRRL Y-11557</strain>
    </source>
</reference>
<dbReference type="SUPFAM" id="SSF82549">
    <property type="entry name" value="DAK1/DegV-like"/>
    <property type="match status" value="1"/>
</dbReference>
<proteinExistence type="inferred from homology"/>
<evidence type="ECO:0000256" key="3">
    <source>
        <dbReference type="ARBA" id="ARBA00008757"/>
    </source>
</evidence>
<dbReference type="EMBL" id="KV454303">
    <property type="protein sequence ID" value="ODQ69611.1"/>
    <property type="molecule type" value="Genomic_DNA"/>
</dbReference>
<keyword evidence="4" id="KW-0808">Transferase</keyword>
<evidence type="ECO:0000256" key="10">
    <source>
        <dbReference type="ARBA" id="ARBA00048898"/>
    </source>
</evidence>
<dbReference type="Pfam" id="PF02734">
    <property type="entry name" value="Dak2"/>
    <property type="match status" value="1"/>
</dbReference>
<keyword evidence="8" id="KW-0067">ATP-binding</keyword>
<dbReference type="FunFam" id="3.40.50.10440:FF:000001">
    <property type="entry name" value="Dihydroxyacetone kinase, DhaK subunit"/>
    <property type="match status" value="1"/>
</dbReference>
<dbReference type="GO" id="GO:0050354">
    <property type="term" value="F:triokinase activity"/>
    <property type="evidence" value="ECO:0007669"/>
    <property type="project" value="UniProtKB-EC"/>
</dbReference>
<dbReference type="GO" id="GO:0019588">
    <property type="term" value="P:anaerobic glycerol catabolic process"/>
    <property type="evidence" value="ECO:0007669"/>
    <property type="project" value="UniProtKB-UniPathway"/>
</dbReference>
<dbReference type="PANTHER" id="PTHR28629">
    <property type="entry name" value="TRIOKINASE/FMN CYCLASE"/>
    <property type="match status" value="1"/>
</dbReference>
<dbReference type="Gene3D" id="1.25.40.340">
    <property type="match status" value="1"/>
</dbReference>
<accession>A0A1E3PW34</accession>
<comment type="catalytic activity">
    <reaction evidence="10">
        <text>dihydroxyacetone + ATP = dihydroxyacetone phosphate + ADP + H(+)</text>
        <dbReference type="Rhea" id="RHEA:15773"/>
        <dbReference type="ChEBI" id="CHEBI:15378"/>
        <dbReference type="ChEBI" id="CHEBI:16016"/>
        <dbReference type="ChEBI" id="CHEBI:30616"/>
        <dbReference type="ChEBI" id="CHEBI:57642"/>
        <dbReference type="ChEBI" id="CHEBI:456216"/>
        <dbReference type="EC" id="2.7.1.29"/>
    </reaction>
</comment>
<evidence type="ECO:0000256" key="12">
    <source>
        <dbReference type="PIRSR" id="PIRSR612734-2"/>
    </source>
</evidence>
<dbReference type="NCBIfam" id="TIGR02361">
    <property type="entry name" value="dak_ATP"/>
    <property type="match status" value="1"/>
</dbReference>
<evidence type="ECO:0000256" key="7">
    <source>
        <dbReference type="ARBA" id="ARBA00022798"/>
    </source>
</evidence>
<evidence type="ECO:0000256" key="5">
    <source>
        <dbReference type="ARBA" id="ARBA00022741"/>
    </source>
</evidence>
<dbReference type="InterPro" id="IPR012734">
    <property type="entry name" value="DhaK_ATP"/>
</dbReference>
<dbReference type="Gene3D" id="3.40.50.10440">
    <property type="entry name" value="Dihydroxyacetone kinase, domain 1"/>
    <property type="match status" value="1"/>
</dbReference>
<dbReference type="AlphaFoldDB" id="A0A1E3PW34"/>
<dbReference type="SMART" id="SM01120">
    <property type="entry name" value="Dak2"/>
    <property type="match status" value="1"/>
</dbReference>
<evidence type="ECO:0000256" key="2">
    <source>
        <dbReference type="ARBA" id="ARBA00004778"/>
    </source>
</evidence>
<keyword evidence="6" id="KW-0418">Kinase</keyword>
<gene>
    <name evidence="15" type="ORF">LIPSTDRAFT_75880</name>
</gene>
<dbReference type="FunFam" id="1.25.40.340:FF:000001">
    <property type="entry name" value="Dihydroxyacetone kinase 1"/>
    <property type="match status" value="1"/>
</dbReference>
<dbReference type="GO" id="GO:0004371">
    <property type="term" value="F:glycerone kinase activity"/>
    <property type="evidence" value="ECO:0007669"/>
    <property type="project" value="UniProtKB-EC"/>
</dbReference>
<comment type="catalytic activity">
    <reaction evidence="9">
        <text>D-glyceraldehyde + ATP = D-glyceraldehyde 3-phosphate + ADP + H(+)</text>
        <dbReference type="Rhea" id="RHEA:13941"/>
        <dbReference type="ChEBI" id="CHEBI:15378"/>
        <dbReference type="ChEBI" id="CHEBI:17378"/>
        <dbReference type="ChEBI" id="CHEBI:30616"/>
        <dbReference type="ChEBI" id="CHEBI:59776"/>
        <dbReference type="ChEBI" id="CHEBI:456216"/>
        <dbReference type="EC" id="2.7.1.28"/>
    </reaction>
</comment>
<evidence type="ECO:0000313" key="16">
    <source>
        <dbReference type="Proteomes" id="UP000094385"/>
    </source>
</evidence>
<dbReference type="InterPro" id="IPR036117">
    <property type="entry name" value="DhaL_dom_sf"/>
</dbReference>
<sequence length="578" mass="60142">MSTKHFVTDIDKLVVDALEALTLTNPDVLYYKNDKVIAKKSHDPQRHVAIISGGGAGHEPAHAAFVGEGMLTAAASGWIFASPSVAQIERAIVAVAGPKGVLLIIKNYTGDIFHFSLAAEKARSRGIPAAVVVVGDDVAVGKTKSGKVGRRGLAGTVLVHKVAGAAAARADSTLKEVVAAAKEVADNLVTVGVSLNHVHIPGRKIEEENIMAEDEAELGLGIHNEKGCVRLQPIPSLPDLVKTMLDQLTDETDADRAYVDFATAESVVLMVNNLGGLSPLELGAITNEVVGQLTSRGLRPKRLFSGTYMTSLDGPGFSITLLKASDTVLKNLDAPTKAVGFTPGSVVTSDSPSRVIVESVARKTERSHTNGQAKPSILDPAKFTSSVKLACEKVIAAEPQITQYDTVVGDGDCGYTLKRAAEAVLSFVTSSSTSISPTVSTLQDLAETVENNMDGTSGAIFSIFLHALATSTSRFETVLDENGWGCAAAEALKTLYAATPARPGDRTLIDALAPFVETLAAGEGVKNAAVAGRKGAEGTKGMTASLGRAVYVDAKGYDRVPDPGAVGVAELVEGLAVL</sequence>
<dbReference type="UniPathway" id="UPA00617">
    <property type="reaction ID" value="UER00669"/>
</dbReference>
<evidence type="ECO:0000313" key="15">
    <source>
        <dbReference type="EMBL" id="ODQ69611.1"/>
    </source>
</evidence>
<dbReference type="InterPro" id="IPR050861">
    <property type="entry name" value="Dihydroxyacetone_Kinase"/>
</dbReference>
<feature type="domain" description="DhaK" evidence="14">
    <location>
        <begin position="9"/>
        <end position="341"/>
    </location>
</feature>
<comment type="pathway">
    <text evidence="2">Polyol metabolism; glycerol fermentation; glycerone phosphate from glycerol (oxidative route): step 2/2.</text>
</comment>
<dbReference type="InterPro" id="IPR004006">
    <property type="entry name" value="DhaK_dom"/>
</dbReference>
<dbReference type="FunFam" id="3.30.1180.20:FF:000001">
    <property type="entry name" value="Dihydroxyacetone kinase 1"/>
    <property type="match status" value="1"/>
</dbReference>
<keyword evidence="16" id="KW-1185">Reference proteome</keyword>
<organism evidence="15 16">
    <name type="scientific">Lipomyces starkeyi NRRL Y-11557</name>
    <dbReference type="NCBI Taxonomy" id="675824"/>
    <lineage>
        <taxon>Eukaryota</taxon>
        <taxon>Fungi</taxon>
        <taxon>Dikarya</taxon>
        <taxon>Ascomycota</taxon>
        <taxon>Saccharomycotina</taxon>
        <taxon>Lipomycetes</taxon>
        <taxon>Lipomycetales</taxon>
        <taxon>Lipomycetaceae</taxon>
        <taxon>Lipomyces</taxon>
    </lineage>
</organism>
<dbReference type="PANTHER" id="PTHR28629:SF14">
    <property type="entry name" value="DIHYDROXYACETONE KINASE 1"/>
    <property type="match status" value="1"/>
</dbReference>
<feature type="binding site" evidence="12">
    <location>
        <position position="106"/>
    </location>
    <ligand>
        <name>substrate</name>
    </ligand>
</feature>